<evidence type="ECO:0000256" key="6">
    <source>
        <dbReference type="HAMAP-Rule" id="MF_03029"/>
    </source>
</evidence>
<dbReference type="GO" id="GO:0005730">
    <property type="term" value="C:nucleolus"/>
    <property type="evidence" value="ECO:0007669"/>
    <property type="project" value="UniProtKB-SubCell"/>
</dbReference>
<dbReference type="PROSITE" id="PS50082">
    <property type="entry name" value="WD_REPEATS_2"/>
    <property type="match status" value="5"/>
</dbReference>
<feature type="repeat" description="WD" evidence="7">
    <location>
        <begin position="310"/>
        <end position="344"/>
    </location>
</feature>
<dbReference type="InterPro" id="IPR012972">
    <property type="entry name" value="NLE"/>
</dbReference>
<dbReference type="SUPFAM" id="SSF50978">
    <property type="entry name" value="WD40 repeat-like"/>
    <property type="match status" value="1"/>
</dbReference>
<keyword evidence="1 6" id="KW-0690">Ribosome biogenesis</keyword>
<keyword evidence="3 7" id="KW-0853">WD repeat</keyword>
<dbReference type="OrthoDB" id="10251381at2759"/>
<dbReference type="InterPro" id="IPR020472">
    <property type="entry name" value="WD40_PAC1"/>
</dbReference>
<dbReference type="AlphaFoldDB" id="A0A9N8V522"/>
<evidence type="ECO:0000259" key="8">
    <source>
        <dbReference type="Pfam" id="PF08154"/>
    </source>
</evidence>
<accession>A0A9N8V522</accession>
<dbReference type="PANTHER" id="PTHR19855:SF11">
    <property type="entry name" value="RIBOSOME BIOGENESIS PROTEIN WDR12"/>
    <property type="match status" value="1"/>
</dbReference>
<evidence type="ECO:0000256" key="3">
    <source>
        <dbReference type="ARBA" id="ARBA00022574"/>
    </source>
</evidence>
<feature type="repeat" description="WD" evidence="7">
    <location>
        <begin position="348"/>
        <end position="390"/>
    </location>
</feature>
<dbReference type="CDD" id="cd00200">
    <property type="entry name" value="WD40"/>
    <property type="match status" value="1"/>
</dbReference>
<dbReference type="Proteomes" id="UP000789508">
    <property type="component" value="Unassembled WGS sequence"/>
</dbReference>
<dbReference type="GO" id="GO:0030687">
    <property type="term" value="C:preribosome, large subunit precursor"/>
    <property type="evidence" value="ECO:0007669"/>
    <property type="project" value="UniProtKB-UniRule"/>
</dbReference>
<keyword evidence="5 6" id="KW-0539">Nucleus</keyword>
<evidence type="ECO:0000256" key="2">
    <source>
        <dbReference type="ARBA" id="ARBA00022552"/>
    </source>
</evidence>
<sequence>MEQDNESQIQVKLVTQQRKYAVSDSAILVPANLRRYGLSEIVNHLLGYEKPIPFDFLIDGEFLRTSLSEYLQNAGLSTENIVTLEYVESMLPPSSLSAYQHDDWVSSVRGHEQGYFLTGSYDNNARIWNPSGECLQTFVGHDAPIKSVAWVSIQEEDVICLTASQDRTIRAWHSSISDKQYDVLYECRGHKGSVESISINAQEALFSSGSWDSSIRIWTTTATPNDEDGSDYEFIENAEKRRKIRKKKATSIIVKKPISILTGHVGPVSSVFFDTKDPAKLYSGGWDYSIRTWDIESRTNVDTKNCDQVVYDIAYSEKSGLIASGHADRAVRLWDSRAEDVAVVKLSLVSHQNWVSAVSWSESSPFMLTSASYDSCVKIWDIRSKTPLYTLRASDSNSNNHNRKKESGKKLLCIDWSKDLILSGGEDNRLHIHGAKKIEGPYTKENL</sequence>
<dbReference type="InterPro" id="IPR001680">
    <property type="entry name" value="WD40_rpt"/>
</dbReference>
<evidence type="ECO:0000313" key="10">
    <source>
        <dbReference type="Proteomes" id="UP000789508"/>
    </source>
</evidence>
<protein>
    <recommendedName>
        <fullName evidence="6">Ribosome biogenesis protein YTM1</fullName>
    </recommendedName>
</protein>
<feature type="repeat" description="WD" evidence="7">
    <location>
        <begin position="98"/>
        <end position="129"/>
    </location>
</feature>
<dbReference type="EMBL" id="CAJVPS010000011">
    <property type="protein sequence ID" value="CAG8440041.1"/>
    <property type="molecule type" value="Genomic_DNA"/>
</dbReference>
<dbReference type="InterPro" id="IPR019775">
    <property type="entry name" value="WD40_repeat_CS"/>
</dbReference>
<comment type="caution">
    <text evidence="9">The sequence shown here is derived from an EMBL/GenBank/DDBJ whole genome shotgun (WGS) entry which is preliminary data.</text>
</comment>
<dbReference type="HAMAP" id="MF_03029">
    <property type="entry name" value="WDR12"/>
    <property type="match status" value="1"/>
</dbReference>
<dbReference type="Pfam" id="PF08154">
    <property type="entry name" value="NLE"/>
    <property type="match status" value="1"/>
</dbReference>
<keyword evidence="4" id="KW-0677">Repeat</keyword>
<feature type="domain" description="NLE" evidence="8">
    <location>
        <begin position="9"/>
        <end position="71"/>
    </location>
</feature>
<keyword evidence="10" id="KW-1185">Reference proteome</keyword>
<dbReference type="PANTHER" id="PTHR19855">
    <property type="entry name" value="WD40 REPEAT PROTEIN 12, 37"/>
    <property type="match status" value="1"/>
</dbReference>
<reference evidence="9" key="1">
    <citation type="submission" date="2021-06" db="EMBL/GenBank/DDBJ databases">
        <authorList>
            <person name="Kallberg Y."/>
            <person name="Tangrot J."/>
            <person name="Rosling A."/>
        </authorList>
    </citation>
    <scope>NUCLEOTIDE SEQUENCE</scope>
    <source>
        <strain evidence="9">FL130A</strain>
    </source>
</reference>
<comment type="subunit">
    <text evidence="6">Component of the NOP7 complex, composed of ERB1, NOP7 and YTM1. Within the NOP7 complex ERB1 appears to interact directly with NOP7 and YTM1. The NOP7 complex also associates with the 66S pre-ribosome.</text>
</comment>
<proteinExistence type="inferred from homology"/>
<evidence type="ECO:0000256" key="5">
    <source>
        <dbReference type="ARBA" id="ARBA00023242"/>
    </source>
</evidence>
<name>A0A9N8V522_9GLOM</name>
<dbReference type="PRINTS" id="PR00320">
    <property type="entry name" value="GPROTEINBRPT"/>
</dbReference>
<dbReference type="InterPro" id="IPR036322">
    <property type="entry name" value="WD40_repeat_dom_sf"/>
</dbReference>
<dbReference type="GO" id="GO:0005654">
    <property type="term" value="C:nucleoplasm"/>
    <property type="evidence" value="ECO:0007669"/>
    <property type="project" value="UniProtKB-SubCell"/>
</dbReference>
<comment type="similarity">
    <text evidence="6">Belongs to the WD repeat WDR12/YTM1 family.</text>
</comment>
<comment type="function">
    <text evidence="6">Component of the NOP7 complex, which is required for maturation of the 25S and 5.8S ribosomal RNAs and formation of the 60S ribosome.</text>
</comment>
<dbReference type="InterPro" id="IPR015943">
    <property type="entry name" value="WD40/YVTN_repeat-like_dom_sf"/>
</dbReference>
<dbReference type="Gene3D" id="2.130.10.10">
    <property type="entry name" value="YVTN repeat-like/Quinoprotein amine dehydrogenase"/>
    <property type="match status" value="1"/>
</dbReference>
<dbReference type="GO" id="GO:0043021">
    <property type="term" value="F:ribonucleoprotein complex binding"/>
    <property type="evidence" value="ECO:0007669"/>
    <property type="project" value="UniProtKB-UniRule"/>
</dbReference>
<dbReference type="GO" id="GO:0000466">
    <property type="term" value="P:maturation of 5.8S rRNA from tricistronic rRNA transcript (SSU-rRNA, 5.8S rRNA, LSU-rRNA)"/>
    <property type="evidence" value="ECO:0007669"/>
    <property type="project" value="UniProtKB-UniRule"/>
</dbReference>
<evidence type="ECO:0000256" key="1">
    <source>
        <dbReference type="ARBA" id="ARBA00022517"/>
    </source>
</evidence>
<dbReference type="GO" id="GO:0000463">
    <property type="term" value="P:maturation of LSU-rRNA from tricistronic rRNA transcript (SSU-rRNA, 5.8S rRNA, LSU-rRNA)"/>
    <property type="evidence" value="ECO:0007669"/>
    <property type="project" value="UniProtKB-UniRule"/>
</dbReference>
<dbReference type="InterPro" id="IPR028599">
    <property type="entry name" value="WDR12/Ytm1"/>
</dbReference>
<dbReference type="Pfam" id="PF00400">
    <property type="entry name" value="WD40"/>
    <property type="match status" value="6"/>
</dbReference>
<dbReference type="PROSITE" id="PS50294">
    <property type="entry name" value="WD_REPEATS_REGION"/>
    <property type="match status" value="4"/>
</dbReference>
<feature type="repeat" description="WD" evidence="7">
    <location>
        <begin position="187"/>
        <end position="218"/>
    </location>
</feature>
<dbReference type="SMART" id="SM00320">
    <property type="entry name" value="WD40"/>
    <property type="match status" value="7"/>
</dbReference>
<dbReference type="PROSITE" id="PS00678">
    <property type="entry name" value="WD_REPEATS_1"/>
    <property type="match status" value="2"/>
</dbReference>
<keyword evidence="2 6" id="KW-0698">rRNA processing</keyword>
<comment type="subcellular location">
    <subcellularLocation>
        <location evidence="6">Nucleus</location>
        <location evidence="6">Nucleolus</location>
    </subcellularLocation>
    <subcellularLocation>
        <location evidence="6">Nucleus</location>
        <location evidence="6">Nucleoplasm</location>
    </subcellularLocation>
</comment>
<evidence type="ECO:0000313" key="9">
    <source>
        <dbReference type="EMBL" id="CAG8440041.1"/>
    </source>
</evidence>
<evidence type="ECO:0000256" key="4">
    <source>
        <dbReference type="ARBA" id="ARBA00022737"/>
    </source>
</evidence>
<gene>
    <name evidence="6" type="primary">YTM1</name>
    <name evidence="9" type="ORF">ALEPTO_LOCUS223</name>
</gene>
<organism evidence="9 10">
    <name type="scientific">Ambispora leptoticha</name>
    <dbReference type="NCBI Taxonomy" id="144679"/>
    <lineage>
        <taxon>Eukaryota</taxon>
        <taxon>Fungi</taxon>
        <taxon>Fungi incertae sedis</taxon>
        <taxon>Mucoromycota</taxon>
        <taxon>Glomeromycotina</taxon>
        <taxon>Glomeromycetes</taxon>
        <taxon>Archaeosporales</taxon>
        <taxon>Ambisporaceae</taxon>
        <taxon>Ambispora</taxon>
    </lineage>
</organism>
<evidence type="ECO:0000256" key="7">
    <source>
        <dbReference type="PROSITE-ProRule" id="PRU00221"/>
    </source>
</evidence>
<feature type="repeat" description="WD" evidence="7">
    <location>
        <begin position="261"/>
        <end position="303"/>
    </location>
</feature>